<feature type="transmembrane region" description="Helical" evidence="3">
    <location>
        <begin position="106"/>
        <end position="125"/>
    </location>
</feature>
<feature type="transmembrane region" description="Helical" evidence="3">
    <location>
        <begin position="296"/>
        <end position="323"/>
    </location>
</feature>
<evidence type="ECO:0000313" key="5">
    <source>
        <dbReference type="EMBL" id="OOE12919.1"/>
    </source>
</evidence>
<dbReference type="AlphaFoldDB" id="A0A1V3G930"/>
<protein>
    <recommendedName>
        <fullName evidence="4">Acyltransferase 3 domain-containing protein</fullName>
    </recommendedName>
</protein>
<dbReference type="InterPro" id="IPR052734">
    <property type="entry name" value="Nod_factor_acetyltransferase"/>
</dbReference>
<accession>A0A1V3G930</accession>
<evidence type="ECO:0000256" key="3">
    <source>
        <dbReference type="SAM" id="Phobius"/>
    </source>
</evidence>
<sequence>MSTAAKERDYYFDNAKFILIFLVVFGHFISPIKGQNEWLYTIYNFIYTFHMPAFILIAGFFTKGVWRDGYLPKIFKKVLIPYLLFQLVYSLFYYDLYGKSEMKLDFFSPHWTLWFLLSLVFWNILLKLFVKIKYPLVLAIGIGVAVGYIHDIGTFLSLLRTFVFFPVFLLGHLLEKRDFKKILKPSAKAAAAAFLIVLFITYHFIFPNGTKEWLLASSSYSEILGYNDWYGGLIRLAMYGIMFAATFSFLALLPRRKMFFTEFGERTLYIYLLHGFVLKYLFTTDLFASIEENGAYFMLLFLTLIVTLFLASKPVIALAQPFIELRWSKLKRMLLKPKPSRPQESES</sequence>
<dbReference type="PANTHER" id="PTHR37312:SF1">
    <property type="entry name" value="MEMBRANE-BOUND ACYLTRANSFERASE YKRP-RELATED"/>
    <property type="match status" value="1"/>
</dbReference>
<feature type="transmembrane region" description="Helical" evidence="3">
    <location>
        <begin position="12"/>
        <end position="30"/>
    </location>
</feature>
<evidence type="ECO:0000259" key="4">
    <source>
        <dbReference type="Pfam" id="PF01757"/>
    </source>
</evidence>
<keyword evidence="3" id="KW-0472">Membrane</keyword>
<dbReference type="EMBL" id="MQMF01000002">
    <property type="protein sequence ID" value="OOE12919.1"/>
    <property type="molecule type" value="Genomic_DNA"/>
</dbReference>
<dbReference type="Pfam" id="PF01757">
    <property type="entry name" value="Acyl_transf_3"/>
    <property type="match status" value="1"/>
</dbReference>
<gene>
    <name evidence="5" type="ORF">UN64_12820</name>
</gene>
<comment type="caution">
    <text evidence="5">The sequence shown here is derived from an EMBL/GenBank/DDBJ whole genome shotgun (WGS) entry which is preliminary data.</text>
</comment>
<feature type="transmembrane region" description="Helical" evidence="3">
    <location>
        <begin position="186"/>
        <end position="205"/>
    </location>
</feature>
<dbReference type="PANTHER" id="PTHR37312">
    <property type="entry name" value="MEMBRANE-BOUND ACYLTRANSFERASE YKRP-RELATED"/>
    <property type="match status" value="1"/>
</dbReference>
<comment type="subcellular location">
    <subcellularLocation>
        <location evidence="1">Membrane</location>
    </subcellularLocation>
</comment>
<feature type="transmembrane region" description="Helical" evidence="3">
    <location>
        <begin position="132"/>
        <end position="149"/>
    </location>
</feature>
<keyword evidence="3" id="KW-0812">Transmembrane</keyword>
<proteinExistence type="inferred from homology"/>
<feature type="domain" description="Acyltransferase 3" evidence="4">
    <location>
        <begin position="10"/>
        <end position="310"/>
    </location>
</feature>
<organism evidence="5 6">
    <name type="scientific">Fictibacillus arsenicus</name>
    <dbReference type="NCBI Taxonomy" id="255247"/>
    <lineage>
        <taxon>Bacteria</taxon>
        <taxon>Bacillati</taxon>
        <taxon>Bacillota</taxon>
        <taxon>Bacilli</taxon>
        <taxon>Bacillales</taxon>
        <taxon>Fictibacillaceae</taxon>
        <taxon>Fictibacillus</taxon>
    </lineage>
</organism>
<keyword evidence="3" id="KW-1133">Transmembrane helix</keyword>
<dbReference type="InterPro" id="IPR002656">
    <property type="entry name" value="Acyl_transf_3_dom"/>
</dbReference>
<feature type="transmembrane region" description="Helical" evidence="3">
    <location>
        <begin position="229"/>
        <end position="253"/>
    </location>
</feature>
<feature type="transmembrane region" description="Helical" evidence="3">
    <location>
        <begin position="42"/>
        <end position="62"/>
    </location>
</feature>
<evidence type="ECO:0000256" key="2">
    <source>
        <dbReference type="ARBA" id="ARBA00007400"/>
    </source>
</evidence>
<comment type="similarity">
    <text evidence="2">Belongs to the acyltransferase 3 family.</text>
</comment>
<dbReference type="GO" id="GO:0016747">
    <property type="term" value="F:acyltransferase activity, transferring groups other than amino-acyl groups"/>
    <property type="evidence" value="ECO:0007669"/>
    <property type="project" value="InterPro"/>
</dbReference>
<feature type="transmembrane region" description="Helical" evidence="3">
    <location>
        <begin position="268"/>
        <end position="290"/>
    </location>
</feature>
<evidence type="ECO:0000256" key="1">
    <source>
        <dbReference type="ARBA" id="ARBA00004370"/>
    </source>
</evidence>
<dbReference type="Proteomes" id="UP000188597">
    <property type="component" value="Unassembled WGS sequence"/>
</dbReference>
<dbReference type="OrthoDB" id="6623990at2"/>
<evidence type="ECO:0000313" key="6">
    <source>
        <dbReference type="Proteomes" id="UP000188597"/>
    </source>
</evidence>
<name>A0A1V3G930_9BACL</name>
<feature type="transmembrane region" description="Helical" evidence="3">
    <location>
        <begin position="74"/>
        <end position="94"/>
    </location>
</feature>
<feature type="transmembrane region" description="Helical" evidence="3">
    <location>
        <begin position="155"/>
        <end position="174"/>
    </location>
</feature>
<dbReference type="RefSeq" id="WP_077363264.1">
    <property type="nucleotide sequence ID" value="NZ_MQMF01000002.1"/>
</dbReference>
<reference evidence="5 6" key="1">
    <citation type="submission" date="2016-11" db="EMBL/GenBank/DDBJ databases">
        <authorList>
            <person name="Jaros S."/>
            <person name="Januszkiewicz K."/>
            <person name="Wedrychowicz H."/>
        </authorList>
    </citation>
    <scope>NUCLEOTIDE SEQUENCE [LARGE SCALE GENOMIC DNA]</scope>
    <source>
        <strain evidence="5 6">Con a/3</strain>
    </source>
</reference>